<sequence>MADQKNAFQALSSDNRGTIITLISVSLLIVAIIFVLAKFSSVIYFKQRQTAVNNPIWVALVLAIVQVVILQKAVHHGLGKHQNRLSEGDIQAWSKSAFAAHILLIVVLALSKMSTVLLVWKLTPSKSLRRTCVVTAGIVVGWSIFAVLSIAFQCGLPDPWLYSPERCAGEGALFYPIAIFNILTEIIIVVLPFMMMRNVQMVWHKRVKIVCSFSSRLSVVGLGIAHLALLPSFVHSTDVSWDIVDWETVGQTMMLTTVIIACVPTLYHIFAGLHSGLTSTQIPEGIGLEVPQTKVSGYINQSSSGASRHYSHLQSGGQSGKNGRSMFDGWGGDTGVVTEVSSGQDPNQNYEGGRQSSSSEGAERKPACSKCIHHAIDCDFLSTEATPSASPSSAPSPSKSSKAEFRFKPSKYQPEKCKPKGETCEKSSQTVSTEVQSKDSSSSALSHSQDSISFTDLRLFHHFVTETYRTLVDEATDRNQVWRTHLPQWGFSTPSIFHLMLALAALHLGYLYPEERDRYVLQADGHFTFGIRSVSAILSSLNSGNCQSIYMSTVLICLVYFAHGPRPGEYLVFSETGKAEWLVLMRGVRSILFSSHDKIFTGVLEIQTDPAIQGVSPLLQDELEKHQSHIKALQRFMETQASGSSTSQIYIDALEDLFEMFEEAYRYLSVRKDGVNLMAPLFGWIYRRPDEFICLLEEKQPFALIILAYWCILLRFMRSSWLMIAWDRHVIAGIRQSLGTEFHQWIEWPVCVICD</sequence>
<feature type="compositionally biased region" description="Polar residues" evidence="1">
    <location>
        <begin position="339"/>
        <end position="360"/>
    </location>
</feature>
<keyword evidence="2" id="KW-0812">Transmembrane</keyword>
<proteinExistence type="predicted"/>
<feature type="transmembrane region" description="Helical" evidence="2">
    <location>
        <begin position="207"/>
        <end position="229"/>
    </location>
</feature>
<feature type="transmembrane region" description="Helical" evidence="2">
    <location>
        <begin position="132"/>
        <end position="152"/>
    </location>
</feature>
<feature type="transmembrane region" description="Helical" evidence="2">
    <location>
        <begin position="172"/>
        <end position="195"/>
    </location>
</feature>
<gene>
    <name evidence="4" type="ORF">PENSOL_c057G01106</name>
</gene>
<keyword evidence="2" id="KW-1133">Transmembrane helix</keyword>
<accession>A0A1V6QPT2</accession>
<dbReference type="Pfam" id="PF11951">
    <property type="entry name" value="Fungal_trans_2"/>
    <property type="match status" value="1"/>
</dbReference>
<keyword evidence="5" id="KW-1185">Reference proteome</keyword>
<dbReference type="Proteomes" id="UP000191612">
    <property type="component" value="Unassembled WGS sequence"/>
</dbReference>
<reference evidence="5" key="1">
    <citation type="journal article" date="2017" name="Nat. Microbiol.">
        <title>Global analysis of biosynthetic gene clusters reveals vast potential of secondary metabolite production in Penicillium species.</title>
        <authorList>
            <person name="Nielsen J.C."/>
            <person name="Grijseels S."/>
            <person name="Prigent S."/>
            <person name="Ji B."/>
            <person name="Dainat J."/>
            <person name="Nielsen K.F."/>
            <person name="Frisvad J.C."/>
            <person name="Workman M."/>
            <person name="Nielsen J."/>
        </authorList>
    </citation>
    <scope>NUCLEOTIDE SEQUENCE [LARGE SCALE GENOMIC DNA]</scope>
    <source>
        <strain evidence="5">IBT 29525</strain>
    </source>
</reference>
<feature type="domain" description="Rhodopsin" evidence="3">
    <location>
        <begin position="56"/>
        <end position="270"/>
    </location>
</feature>
<feature type="transmembrane region" description="Helical" evidence="2">
    <location>
        <begin position="249"/>
        <end position="270"/>
    </location>
</feature>
<evidence type="ECO:0000313" key="5">
    <source>
        <dbReference type="Proteomes" id="UP000191612"/>
    </source>
</evidence>
<dbReference type="InterPro" id="IPR049326">
    <property type="entry name" value="Rhodopsin_dom_fungi"/>
</dbReference>
<feature type="transmembrane region" description="Helical" evidence="2">
    <location>
        <begin position="20"/>
        <end position="45"/>
    </location>
</feature>
<feature type="region of interest" description="Disordered" evidence="1">
    <location>
        <begin position="306"/>
        <end position="362"/>
    </location>
</feature>
<evidence type="ECO:0000256" key="2">
    <source>
        <dbReference type="SAM" id="Phobius"/>
    </source>
</evidence>
<feature type="transmembrane region" description="Helical" evidence="2">
    <location>
        <begin position="489"/>
        <end position="512"/>
    </location>
</feature>
<feature type="compositionally biased region" description="Polar residues" evidence="1">
    <location>
        <begin position="426"/>
        <end position="435"/>
    </location>
</feature>
<dbReference type="PANTHER" id="PTHR38794">
    <property type="entry name" value="INTEGRAL MEMBRANE PROTEIN"/>
    <property type="match status" value="1"/>
</dbReference>
<feature type="compositionally biased region" description="Low complexity" evidence="1">
    <location>
        <begin position="384"/>
        <end position="400"/>
    </location>
</feature>
<dbReference type="Pfam" id="PF20684">
    <property type="entry name" value="Fung_rhodopsin"/>
    <property type="match status" value="1"/>
</dbReference>
<evidence type="ECO:0000259" key="3">
    <source>
        <dbReference type="Pfam" id="PF20684"/>
    </source>
</evidence>
<dbReference type="PANTHER" id="PTHR38794:SF3">
    <property type="entry name" value="INTEGRAL MEMBRANE PROTEIN"/>
    <property type="match status" value="1"/>
</dbReference>
<feature type="transmembrane region" description="Helical" evidence="2">
    <location>
        <begin position="98"/>
        <end position="120"/>
    </location>
</feature>
<dbReference type="STRING" id="60172.A0A1V6QPT2"/>
<feature type="compositionally biased region" description="Basic and acidic residues" evidence="1">
    <location>
        <begin position="401"/>
        <end position="425"/>
    </location>
</feature>
<dbReference type="InterPro" id="IPR021858">
    <property type="entry name" value="Fun_TF"/>
</dbReference>
<dbReference type="EMBL" id="MDYO01000057">
    <property type="protein sequence ID" value="OQD91223.1"/>
    <property type="molecule type" value="Genomic_DNA"/>
</dbReference>
<keyword evidence="2" id="KW-0472">Membrane</keyword>
<dbReference type="AlphaFoldDB" id="A0A1V6QPT2"/>
<comment type="caution">
    <text evidence="4">The sequence shown here is derived from an EMBL/GenBank/DDBJ whole genome shotgun (WGS) entry which is preliminary data.</text>
</comment>
<evidence type="ECO:0000256" key="1">
    <source>
        <dbReference type="SAM" id="MobiDB-lite"/>
    </source>
</evidence>
<organism evidence="4 5">
    <name type="scientific">Penicillium solitum</name>
    <dbReference type="NCBI Taxonomy" id="60172"/>
    <lineage>
        <taxon>Eukaryota</taxon>
        <taxon>Fungi</taxon>
        <taxon>Dikarya</taxon>
        <taxon>Ascomycota</taxon>
        <taxon>Pezizomycotina</taxon>
        <taxon>Eurotiomycetes</taxon>
        <taxon>Eurotiomycetidae</taxon>
        <taxon>Eurotiales</taxon>
        <taxon>Aspergillaceae</taxon>
        <taxon>Penicillium</taxon>
    </lineage>
</organism>
<feature type="region of interest" description="Disordered" evidence="1">
    <location>
        <begin position="384"/>
        <end position="446"/>
    </location>
</feature>
<feature type="compositionally biased region" description="Polar residues" evidence="1">
    <location>
        <begin position="306"/>
        <end position="316"/>
    </location>
</feature>
<name>A0A1V6QPT2_9EURO</name>
<feature type="transmembrane region" description="Helical" evidence="2">
    <location>
        <begin position="57"/>
        <end position="78"/>
    </location>
</feature>
<evidence type="ECO:0000313" key="4">
    <source>
        <dbReference type="EMBL" id="OQD91223.1"/>
    </source>
</evidence>
<protein>
    <recommendedName>
        <fullName evidence="3">Rhodopsin domain-containing protein</fullName>
    </recommendedName>
</protein>